<evidence type="ECO:0000313" key="1">
    <source>
        <dbReference type="EMBL" id="KAF0926734.1"/>
    </source>
</evidence>
<protein>
    <recommendedName>
        <fullName evidence="3">Reverse transcriptase Ty1/copia-type domain-containing protein</fullName>
    </recommendedName>
</protein>
<dbReference type="EMBL" id="SPHZ02000003">
    <property type="protein sequence ID" value="KAF0926734.1"/>
    <property type="molecule type" value="Genomic_DNA"/>
</dbReference>
<keyword evidence="2" id="KW-1185">Reference proteome</keyword>
<dbReference type="OrthoDB" id="696507at2759"/>
<gene>
    <name evidence="1" type="ORF">E2562_027164</name>
</gene>
<organism evidence="1 2">
    <name type="scientific">Oryza meyeriana var. granulata</name>
    <dbReference type="NCBI Taxonomy" id="110450"/>
    <lineage>
        <taxon>Eukaryota</taxon>
        <taxon>Viridiplantae</taxon>
        <taxon>Streptophyta</taxon>
        <taxon>Embryophyta</taxon>
        <taxon>Tracheophyta</taxon>
        <taxon>Spermatophyta</taxon>
        <taxon>Magnoliopsida</taxon>
        <taxon>Liliopsida</taxon>
        <taxon>Poales</taxon>
        <taxon>Poaceae</taxon>
        <taxon>BOP clade</taxon>
        <taxon>Oryzoideae</taxon>
        <taxon>Oryzeae</taxon>
        <taxon>Oryzinae</taxon>
        <taxon>Oryza</taxon>
        <taxon>Oryza meyeriana</taxon>
    </lineage>
</organism>
<evidence type="ECO:0008006" key="3">
    <source>
        <dbReference type="Google" id="ProtNLM"/>
    </source>
</evidence>
<reference evidence="1 2" key="1">
    <citation type="submission" date="2019-11" db="EMBL/GenBank/DDBJ databases">
        <title>Whole genome sequence of Oryza granulata.</title>
        <authorList>
            <person name="Li W."/>
        </authorList>
    </citation>
    <scope>NUCLEOTIDE SEQUENCE [LARGE SCALE GENOMIC DNA]</scope>
    <source>
        <strain evidence="2">cv. Menghai</strain>
        <tissue evidence="1">Leaf</tissue>
    </source>
</reference>
<comment type="caution">
    <text evidence="1">The sequence shown here is derived from an EMBL/GenBank/DDBJ whole genome shotgun (WGS) entry which is preliminary data.</text>
</comment>
<evidence type="ECO:0000313" key="2">
    <source>
        <dbReference type="Proteomes" id="UP000479710"/>
    </source>
</evidence>
<sequence>MAERELGDELHAVSVEEPTTLVEAEREPCWRAAMAEELRSIEDNGTWEPVDLSAGHRAIGLKWVYKAKRDENGHIIKHKA</sequence>
<dbReference type="Proteomes" id="UP000479710">
    <property type="component" value="Unassembled WGS sequence"/>
</dbReference>
<dbReference type="AlphaFoldDB" id="A0A6G1EQ32"/>
<accession>A0A6G1EQ32</accession>
<proteinExistence type="predicted"/>
<name>A0A6G1EQ32_9ORYZ</name>